<feature type="compositionally biased region" description="Polar residues" evidence="9">
    <location>
        <begin position="429"/>
        <end position="445"/>
    </location>
</feature>
<keyword evidence="7 8" id="KW-0539">Nucleus</keyword>
<comment type="function">
    <text evidence="8">Component of the SRB8-11 complex. The SRB8-11 complex is a regulatory module of the Mediator complex which is itself involved in regulation of basal and activated RNA polymerase II-dependent transcription. The SRB8-11 complex may be involved in the transcriptional repression of a subset of genes regulated by Mediator. It may inhibit the association of the Mediator complex with RNA polymerase II to form the holoenzyme complex.</text>
</comment>
<accession>A0A7G3ZB77</accession>
<keyword evidence="4 8" id="KW-0805">Transcription regulation</keyword>
<feature type="compositionally biased region" description="Polar residues" evidence="9">
    <location>
        <begin position="330"/>
        <end position="348"/>
    </location>
</feature>
<dbReference type="GO" id="GO:0003712">
    <property type="term" value="F:transcription coregulator activity"/>
    <property type="evidence" value="ECO:0007669"/>
    <property type="project" value="InterPro"/>
</dbReference>
<comment type="similarity">
    <text evidence="2 8">Belongs to the Mediator complex subunit 13 family.</text>
</comment>
<sequence>MLSKPSPPPMANDCSIYRLEELLSSFYKIETIEKINYHQYVPKKQDDQWSIQMELYLRKQNPRNLVALLSRELWCFSINDDPVPTPPKLSAAGNDVTTLDKSGQFTAQYSKPNLPPHYALFLKALRRMIYINLAANSQNKIIPYGNACLFVEKANESQVLQLEPHLFENGDLSLIISTRNLVLVPLTPGRIEEAFLRSHALYLSPSGIRIYLPSSNRQQCIVPPPRNADVLFKTLLVSHGIDLSARQNVQWVRVIPHLGHLNGYTPNVAAYMDAPTETRTIVWPLDLCFAQPASDFDEKSQDESSCHDLVKTFDIIDDFIQLKQTSAYRTPTSSNGAAGNSLGTNPVSSGGAYTEQFQHFYKNTGGNPASASYLPANESLNPKASPEDSSPSVSTFEKPLHSSNDKISIDACLTTPNVNENEFNYRRSFTNDSEISPTKSDLTLNSRRDEHRRTSIIKPPASAELSPKADGHASEAITDDLFGDGEEEAGSDDFDLFGESKTSSSSGRTQNFTPEKVESDEITEDMFGMSDDDDRSRSATSKVKDYYLGDDNDMFRSSPSKRPSMKRKYLDIPIEEITLSTSPLYMDPGAPLPVETPRDRRKSVFAPLNFNPIIENNVDNKYKNGGKFSFSPSQHDGSLKFDVSTADISSSDDESDSSADLDDLNIKSEVMSADNLPMNSQYNIYSSVQIPLDSIPPTLNKIEIAPSSISSSVERDSSNAIWRLSHQELANGDSSLISSNDTIPSEQATVKSELHTDQLTFSNKAMAIGGSNTSNLPDSNSGVPESTPATGSLAPESSSSLPFLLRHMPLSSIPAAFWCSNPTVTIKKNDQYILNLLSEQIVFDHNMFSNISKPIIRHAGLQKCNEGLISKTIRGLFKSFTRLDGCHLISTMYPIKEPSIYVKKHNSVINISADSQVFSKFLNVRPAKGIKNFRLLMLTASYCDDCASFVSTLYQTYIGHEFGFCELLKLTNDDSPGLRCLENFDKGRLFLLAAQIVTYCSTNKNAGKDVPVMILLPVDSYNFEELVLKVAKFNIIRNEVTSKIPNAQIFLKVVIMDFIRNPLSSVDEYSNLCVGIYNLLTPKNMKFTSIARKLPEKVTFKTLQQKIGTSAINYDAFIHLAYARSVDKEWVFAALSDSSGKESMIKSWYVGTSKTKFDEACNEIWNLALRLSSKKFGRICLILTRLNGVLPDDELMNWRRLSGKTIHLAVVCVDNDTKISFFDEDKIYPTFKPLLRNPEFSKKIDPKRLDSYEIRDISQDIHAVIFEGCFPLTNSQHRCAIKSGALIKFKTSAGDSIVDKFEVNLLNCPHSDSTKLLKTILEEFRNLGALSSWFGVSNGEMAHIPWHVLAVKKMMQVMIHTRVKTVD</sequence>
<evidence type="ECO:0000256" key="1">
    <source>
        <dbReference type="ARBA" id="ARBA00004123"/>
    </source>
</evidence>
<protein>
    <recommendedName>
        <fullName evidence="8">Mediator of RNA polymerase II transcription subunit 13</fullName>
    </recommendedName>
    <alternativeName>
        <fullName evidence="8">Mediator complex subunit 13</fullName>
    </alternativeName>
</protein>
<proteinExistence type="inferred from homology"/>
<dbReference type="RefSeq" id="XP_037137438.1">
    <property type="nucleotide sequence ID" value="XM_037281543.1"/>
</dbReference>
<dbReference type="Pfam" id="PF11597">
    <property type="entry name" value="Med13_N"/>
    <property type="match status" value="1"/>
</dbReference>
<evidence type="ECO:0000313" key="12">
    <source>
        <dbReference type="EMBL" id="QLL30763.1"/>
    </source>
</evidence>
<evidence type="ECO:0000256" key="4">
    <source>
        <dbReference type="ARBA" id="ARBA00023015"/>
    </source>
</evidence>
<dbReference type="InterPro" id="IPR021643">
    <property type="entry name" value="Mediator_Med13_N"/>
</dbReference>
<feature type="compositionally biased region" description="Polar residues" evidence="9">
    <location>
        <begin position="500"/>
        <end position="513"/>
    </location>
</feature>
<feature type="compositionally biased region" description="Polar residues" evidence="9">
    <location>
        <begin position="378"/>
        <end position="397"/>
    </location>
</feature>
<keyword evidence="3 8" id="KW-0678">Repressor</keyword>
<evidence type="ECO:0000313" key="13">
    <source>
        <dbReference type="Proteomes" id="UP000515788"/>
    </source>
</evidence>
<reference evidence="12 13" key="1">
    <citation type="submission" date="2020-06" db="EMBL/GenBank/DDBJ databases">
        <title>The yeast mating-type switching endonuclease HO is a domesticated member of an unorthodox homing genetic element family.</title>
        <authorList>
            <person name="Coughlan A.Y."/>
            <person name="Lombardi L."/>
            <person name="Braun-Galleani S."/>
            <person name="Martos A.R."/>
            <person name="Galeote V."/>
            <person name="Bigey F."/>
            <person name="Dequin S."/>
            <person name="Byrne K.P."/>
            <person name="Wolfe K.H."/>
        </authorList>
    </citation>
    <scope>NUCLEOTIDE SEQUENCE [LARGE SCALE GENOMIC DNA]</scope>
    <source>
        <strain evidence="12 13">CBS764</strain>
    </source>
</reference>
<evidence type="ECO:0000256" key="6">
    <source>
        <dbReference type="ARBA" id="ARBA00023163"/>
    </source>
</evidence>
<dbReference type="InterPro" id="IPR009401">
    <property type="entry name" value="Med13_C"/>
</dbReference>
<evidence type="ECO:0000256" key="3">
    <source>
        <dbReference type="ARBA" id="ARBA00022491"/>
    </source>
</evidence>
<evidence type="ECO:0000256" key="9">
    <source>
        <dbReference type="SAM" id="MobiDB-lite"/>
    </source>
</evidence>
<evidence type="ECO:0000259" key="11">
    <source>
        <dbReference type="Pfam" id="PF11597"/>
    </source>
</evidence>
<feature type="compositionally biased region" description="Acidic residues" evidence="9">
    <location>
        <begin position="477"/>
        <end position="496"/>
    </location>
</feature>
<feature type="region of interest" description="Disordered" evidence="9">
    <location>
        <begin position="429"/>
        <end position="540"/>
    </location>
</feature>
<dbReference type="OrthoDB" id="103819at2759"/>
<feature type="domain" description="Mediator complex subunit Med13 C-terminal" evidence="10">
    <location>
        <begin position="1089"/>
        <end position="1222"/>
    </location>
</feature>
<keyword evidence="5 8" id="KW-0010">Activator</keyword>
<organism evidence="12 13">
    <name type="scientific">Torulaspora globosa</name>
    <dbReference type="NCBI Taxonomy" id="48254"/>
    <lineage>
        <taxon>Eukaryota</taxon>
        <taxon>Fungi</taxon>
        <taxon>Dikarya</taxon>
        <taxon>Ascomycota</taxon>
        <taxon>Saccharomycotina</taxon>
        <taxon>Saccharomycetes</taxon>
        <taxon>Saccharomycetales</taxon>
        <taxon>Saccharomycetaceae</taxon>
        <taxon>Torulaspora</taxon>
    </lineage>
</organism>
<evidence type="ECO:0000259" key="10">
    <source>
        <dbReference type="Pfam" id="PF06333"/>
    </source>
</evidence>
<keyword evidence="6 8" id="KW-0804">Transcription</keyword>
<dbReference type="GO" id="GO:0016592">
    <property type="term" value="C:mediator complex"/>
    <property type="evidence" value="ECO:0007669"/>
    <property type="project" value="InterPro"/>
</dbReference>
<evidence type="ECO:0000256" key="7">
    <source>
        <dbReference type="ARBA" id="ARBA00023242"/>
    </source>
</evidence>
<feature type="region of interest" description="Disordered" evidence="9">
    <location>
        <begin position="330"/>
        <end position="349"/>
    </location>
</feature>
<feature type="region of interest" description="Disordered" evidence="9">
    <location>
        <begin position="372"/>
        <end position="401"/>
    </location>
</feature>
<keyword evidence="13" id="KW-1185">Reference proteome</keyword>
<feature type="domain" description="Mediator complex subunit Med13 N-terminal" evidence="11">
    <location>
        <begin position="17"/>
        <end position="292"/>
    </location>
</feature>
<comment type="subunit">
    <text evidence="8">Component of the SRB8-11 complex, which itself associates with the Mediator complex.</text>
</comment>
<dbReference type="EMBL" id="CP059246">
    <property type="protein sequence ID" value="QLL30763.1"/>
    <property type="molecule type" value="Genomic_DNA"/>
</dbReference>
<evidence type="ECO:0000256" key="8">
    <source>
        <dbReference type="RuleBase" id="RU364134"/>
    </source>
</evidence>
<dbReference type="GeneID" id="59323860"/>
<dbReference type="GO" id="GO:0006357">
    <property type="term" value="P:regulation of transcription by RNA polymerase II"/>
    <property type="evidence" value="ECO:0007669"/>
    <property type="project" value="InterPro"/>
</dbReference>
<gene>
    <name evidence="12" type="ORF">HG536_0A05780</name>
</gene>
<feature type="domain" description="Mediator complex subunit Med13 C-terminal" evidence="10">
    <location>
        <begin position="1253"/>
        <end position="1351"/>
    </location>
</feature>
<comment type="subcellular location">
    <subcellularLocation>
        <location evidence="1 8">Nucleus</location>
    </subcellularLocation>
</comment>
<feature type="region of interest" description="Disordered" evidence="9">
    <location>
        <begin position="770"/>
        <end position="795"/>
    </location>
</feature>
<evidence type="ECO:0000256" key="5">
    <source>
        <dbReference type="ARBA" id="ARBA00023159"/>
    </source>
</evidence>
<dbReference type="Proteomes" id="UP000515788">
    <property type="component" value="Chromosome 1"/>
</dbReference>
<name>A0A7G3ZB77_9SACH</name>
<dbReference type="Pfam" id="PF06333">
    <property type="entry name" value="Med13_C"/>
    <property type="match status" value="2"/>
</dbReference>
<dbReference type="KEGG" id="tgb:HG536_0A05780"/>
<evidence type="ECO:0000256" key="2">
    <source>
        <dbReference type="ARBA" id="ARBA00009354"/>
    </source>
</evidence>